<evidence type="ECO:0000313" key="2">
    <source>
        <dbReference type="Proteomes" id="UP000824007"/>
    </source>
</evidence>
<gene>
    <name evidence="1" type="ORF">H9831_00585</name>
</gene>
<comment type="caution">
    <text evidence="1">The sequence shown here is derived from an EMBL/GenBank/DDBJ whole genome shotgun (WGS) entry which is preliminary data.</text>
</comment>
<reference evidence="1" key="1">
    <citation type="journal article" date="2021" name="PeerJ">
        <title>Extensive microbial diversity within the chicken gut microbiome revealed by metagenomics and culture.</title>
        <authorList>
            <person name="Gilroy R."/>
            <person name="Ravi A."/>
            <person name="Getino M."/>
            <person name="Pursley I."/>
            <person name="Horton D.L."/>
            <person name="Alikhan N.F."/>
            <person name="Baker D."/>
            <person name="Gharbi K."/>
            <person name="Hall N."/>
            <person name="Watson M."/>
            <person name="Adriaenssens E.M."/>
            <person name="Foster-Nyarko E."/>
            <person name="Jarju S."/>
            <person name="Secka A."/>
            <person name="Antonio M."/>
            <person name="Oren A."/>
            <person name="Chaudhuri R.R."/>
            <person name="La Ragione R."/>
            <person name="Hildebrand F."/>
            <person name="Pallen M.J."/>
        </authorList>
    </citation>
    <scope>NUCLEOTIDE SEQUENCE</scope>
    <source>
        <strain evidence="1">ChiSxjej3B15-24422</strain>
    </source>
</reference>
<dbReference type="SUPFAM" id="SSF52266">
    <property type="entry name" value="SGNH hydrolase"/>
    <property type="match status" value="1"/>
</dbReference>
<dbReference type="AlphaFoldDB" id="A0A9D1YM98"/>
<dbReference type="Gene3D" id="3.40.50.1110">
    <property type="entry name" value="SGNH hydrolase"/>
    <property type="match status" value="1"/>
</dbReference>
<dbReference type="GO" id="GO:0016787">
    <property type="term" value="F:hydrolase activity"/>
    <property type="evidence" value="ECO:0007669"/>
    <property type="project" value="UniProtKB-KW"/>
</dbReference>
<evidence type="ECO:0000313" key="1">
    <source>
        <dbReference type="EMBL" id="HIY59172.1"/>
    </source>
</evidence>
<organism evidence="1 2">
    <name type="scientific">Candidatus Eisenbergiella pullistercoris</name>
    <dbReference type="NCBI Taxonomy" id="2838555"/>
    <lineage>
        <taxon>Bacteria</taxon>
        <taxon>Bacillati</taxon>
        <taxon>Bacillota</taxon>
        <taxon>Clostridia</taxon>
        <taxon>Lachnospirales</taxon>
        <taxon>Lachnospiraceae</taxon>
        <taxon>Eisenbergiella</taxon>
    </lineage>
</organism>
<reference evidence="1" key="2">
    <citation type="submission" date="2021-04" db="EMBL/GenBank/DDBJ databases">
        <authorList>
            <person name="Gilroy R."/>
        </authorList>
    </citation>
    <scope>NUCLEOTIDE SEQUENCE</scope>
    <source>
        <strain evidence="1">ChiSxjej3B15-24422</strain>
    </source>
</reference>
<name>A0A9D1YM98_9FIRM</name>
<dbReference type="Proteomes" id="UP000824007">
    <property type="component" value="Unassembled WGS sequence"/>
</dbReference>
<dbReference type="InterPro" id="IPR036514">
    <property type="entry name" value="SGNH_hydro_sf"/>
</dbReference>
<sequence length="335" mass="37616">MIKDGIDFHNVEEMTETEKGWRMSRLPVSVTERMEEGASSVAAYGTGVELRFKIRGDAATIRLRAEEAAEAQTAYIYYGSFQGGWENSSRTILTQETALRVEKPKNLAFLKEVTQERGLAFNPEVVRVVLPYGTCCYLGVEGDVEAPSQEDYPSRTYLAYGSSITHGSLALAMPCTYPFRIAQRFGCDYLNLGSAGSARAEKALAEYLVSRRDWDFASVELGINMLEKYSRETFEERVREFLAVLGADERPVFVTSIFGCFGSDPQKAADFRSIVKKYAVGKRMVFTDGLELLNDPAMISQDLTHPSLEGIRQIAERWYGVMREYLNREPVLACL</sequence>
<proteinExistence type="predicted"/>
<dbReference type="EMBL" id="DXDD01000005">
    <property type="protein sequence ID" value="HIY59172.1"/>
    <property type="molecule type" value="Genomic_DNA"/>
</dbReference>
<accession>A0A9D1YM98</accession>
<keyword evidence="1" id="KW-0378">Hydrolase</keyword>
<protein>
    <submittedName>
        <fullName evidence="1">SGNH/GDSL hydrolase family protein</fullName>
    </submittedName>
</protein>